<dbReference type="EMBL" id="LODT01000004">
    <property type="protein sequence ID" value="KYR02468.1"/>
    <property type="molecule type" value="Genomic_DNA"/>
</dbReference>
<dbReference type="InParanoid" id="A0A152A8D6"/>
<evidence type="ECO:0000313" key="1">
    <source>
        <dbReference type="EMBL" id="KYR02468.1"/>
    </source>
</evidence>
<sequence length="813" mass="96371">MNIYTNRDFRYFLHNKVLWGNIKKFIGTDESIPERYINSLTWISKNKHWNLLEYKLKRNERLEDIIGFTMDYLWDLFDYTNGDLDIIKTLIQRYHISFDRSQLEHINTAPFTQWTTEKFNQFKFKIADFLEYLVKETHINIYGRAFRFLSMLSVETDCELIDSVFQIHSKKGVFSNIDTLFALKNSKLMVYILSKYKDCFYTLVKRDVNLIDRDFTAPHIQWFKWSVRYNMIPVTKYYLETYEWARNSIDIVLICTATSEEMFDLLMGIYKSLHLLSNLSDTEILIERLTSNILELCLEHGDAIYHPKKMEAFLVVIQKSIENNDQLVIDMLKYRNVPIPLLLKLDSQINHTVRLDKYNLNDRINFDTLSEIYPKHFPKRVSMVNSIRFREAGLVRFLISVRKSKFSGYITLCDRQSRGYITAACRGKNNEITSMVLEALIPCDFTFLLKEWKFGHVQYLLENGFKKEADFLDLNNKKDYKKHILRESIKHGNFRIFKMIYYNLSNLVENSLDLAMNPKIIDFLLSNGHKDSKNLVQYCIGSKNPYLFDIVKHHLPDQVKQFLNDTSIFIIHEFYKEDPKRSYQCPSLLDTYKLYKEYGASSNDDEKILLLTSKLKDYQLLEYLTSCVEGPKLNHIKIIDNLLAQVSLSPNSNDLYKNKPLDTFRYVNVLLRPIIGRSDHTDTLIKISIYDILKNYQFTKFYCKYFPELVCKFWNDCKSISNYIHSNDIRPLVLILSTVYPNGRWISDSELSKRIEEVILNSELISHFHGYLTQVLLNLKTIQNTQWPTQVRSENQQLDFFLRIQIIYFTGSQ</sequence>
<evidence type="ECO:0000313" key="2">
    <source>
        <dbReference type="Proteomes" id="UP000076078"/>
    </source>
</evidence>
<keyword evidence="2" id="KW-1185">Reference proteome</keyword>
<protein>
    <submittedName>
        <fullName evidence="1">Uncharacterized protein</fullName>
    </submittedName>
</protein>
<dbReference type="Proteomes" id="UP000076078">
    <property type="component" value="Unassembled WGS sequence"/>
</dbReference>
<organism evidence="1 2">
    <name type="scientific">Tieghemostelium lacteum</name>
    <name type="common">Slime mold</name>
    <name type="synonym">Dictyostelium lacteum</name>
    <dbReference type="NCBI Taxonomy" id="361077"/>
    <lineage>
        <taxon>Eukaryota</taxon>
        <taxon>Amoebozoa</taxon>
        <taxon>Evosea</taxon>
        <taxon>Eumycetozoa</taxon>
        <taxon>Dictyostelia</taxon>
        <taxon>Dictyosteliales</taxon>
        <taxon>Raperosteliaceae</taxon>
        <taxon>Tieghemostelium</taxon>
    </lineage>
</organism>
<dbReference type="AlphaFoldDB" id="A0A152A8D6"/>
<accession>A0A152A8D6</accession>
<gene>
    <name evidence="1" type="ORF">DLAC_01309</name>
</gene>
<reference evidence="1 2" key="1">
    <citation type="submission" date="2015-12" db="EMBL/GenBank/DDBJ databases">
        <title>Dictyostelia acquired genes for synthesis and detection of signals that induce cell-type specialization by lateral gene transfer from prokaryotes.</title>
        <authorList>
            <person name="Gloeckner G."/>
            <person name="Schaap P."/>
        </authorList>
    </citation>
    <scope>NUCLEOTIDE SEQUENCE [LARGE SCALE GENOMIC DNA]</scope>
    <source>
        <strain evidence="1 2">TK</strain>
    </source>
</reference>
<proteinExistence type="predicted"/>
<comment type="caution">
    <text evidence="1">The sequence shown here is derived from an EMBL/GenBank/DDBJ whole genome shotgun (WGS) entry which is preliminary data.</text>
</comment>
<name>A0A152A8D6_TIELA</name>